<evidence type="ECO:0000256" key="1">
    <source>
        <dbReference type="ARBA" id="ARBA00004448"/>
    </source>
</evidence>
<evidence type="ECO:0000256" key="10">
    <source>
        <dbReference type="PROSITE-ProRule" id="PRU00282"/>
    </source>
</evidence>
<keyword evidence="6" id="KW-0999">Mitochondrion inner membrane</keyword>
<keyword evidence="13" id="KW-1185">Reference proteome</keyword>
<organism evidence="12 13">
    <name type="scientific">Microbotryum silenes-dioicae</name>
    <dbReference type="NCBI Taxonomy" id="796604"/>
    <lineage>
        <taxon>Eukaryota</taxon>
        <taxon>Fungi</taxon>
        <taxon>Dikarya</taxon>
        <taxon>Basidiomycota</taxon>
        <taxon>Pucciniomycotina</taxon>
        <taxon>Microbotryomycetes</taxon>
        <taxon>Microbotryales</taxon>
        <taxon>Microbotryaceae</taxon>
        <taxon>Microbotryum</taxon>
    </lineage>
</organism>
<dbReference type="SUPFAM" id="SSF103506">
    <property type="entry name" value="Mitochondrial carrier"/>
    <property type="match status" value="1"/>
</dbReference>
<dbReference type="PROSITE" id="PS50920">
    <property type="entry name" value="SOLCAR"/>
    <property type="match status" value="3"/>
</dbReference>
<dbReference type="GO" id="GO:0005315">
    <property type="term" value="F:phosphate transmembrane transporter activity"/>
    <property type="evidence" value="ECO:0007669"/>
    <property type="project" value="InterPro"/>
</dbReference>
<dbReference type="STRING" id="796604.A0A2X0P639"/>
<keyword evidence="5" id="KW-0677">Repeat</keyword>
<evidence type="ECO:0000256" key="7">
    <source>
        <dbReference type="ARBA" id="ARBA00022989"/>
    </source>
</evidence>
<dbReference type="Proteomes" id="UP000249464">
    <property type="component" value="Unassembled WGS sequence"/>
</dbReference>
<keyword evidence="7" id="KW-1133">Transmembrane helix</keyword>
<evidence type="ECO:0000256" key="11">
    <source>
        <dbReference type="RuleBase" id="RU000488"/>
    </source>
</evidence>
<dbReference type="GO" id="GO:1990547">
    <property type="term" value="P:mitochondrial phosphate ion transmembrane transport"/>
    <property type="evidence" value="ECO:0007669"/>
    <property type="project" value="InterPro"/>
</dbReference>
<dbReference type="AlphaFoldDB" id="A0A2X0P639"/>
<proteinExistence type="inferred from homology"/>
<evidence type="ECO:0000256" key="5">
    <source>
        <dbReference type="ARBA" id="ARBA00022737"/>
    </source>
</evidence>
<dbReference type="EMBL" id="FQNC01000043">
    <property type="protein sequence ID" value="SGY47586.1"/>
    <property type="molecule type" value="Genomic_DNA"/>
</dbReference>
<keyword evidence="3 11" id="KW-0813">Transport</keyword>
<evidence type="ECO:0000256" key="3">
    <source>
        <dbReference type="ARBA" id="ARBA00022448"/>
    </source>
</evidence>
<evidence type="ECO:0000256" key="8">
    <source>
        <dbReference type="ARBA" id="ARBA00023128"/>
    </source>
</evidence>
<feature type="repeat" description="Solcar" evidence="10">
    <location>
        <begin position="32"/>
        <end position="117"/>
    </location>
</feature>
<protein>
    <submittedName>
        <fullName evidence="12">BQ5605_C001g00545 protein</fullName>
    </submittedName>
</protein>
<sequence length="345" mass="36305">MASVPSSNETPNLTGIDYAKYFSAGGLCAMLTHGAVTPMGTSLTETTARPALQAPNVVKTRIQLDPKLGKLGMVGTARGIIAEESVKGLFTGFGATAVGYLVQGGAKFAGYEFWKKKFVDAQGGYEAATPNRTTIYLGSAAIAEFFADVSCDQFRHILLTPLEAVRIRTVSDRTYASGLATGFLRMAREGGVSEMYAGFVPILFKQIPFALGQFVTNEWAHETVYKQLSAEKRKNLSVLEETGITLGCGVVAGISAAVLSHPADTLLSQINKGKGGKGGIFKRLGTLAAEAGPAGLFSGLGPRVVCLTGHINVMTAGLVSAQFFLYGTIKKSLGARPGIEIHKAD</sequence>
<comment type="similarity">
    <text evidence="2 11">Belongs to the mitochondrial carrier (TC 2.A.29) family.</text>
</comment>
<evidence type="ECO:0000256" key="6">
    <source>
        <dbReference type="ARBA" id="ARBA00022792"/>
    </source>
</evidence>
<name>A0A2X0P639_9BASI</name>
<feature type="repeat" description="Solcar" evidence="10">
    <location>
        <begin position="240"/>
        <end position="332"/>
    </location>
</feature>
<dbReference type="Gene3D" id="1.50.40.10">
    <property type="entry name" value="Mitochondrial carrier domain"/>
    <property type="match status" value="1"/>
</dbReference>
<dbReference type="PANTHER" id="PTHR45671">
    <property type="entry name" value="SOLUTE CARRIER FAMILY 25 (MITOCHONDRIAL CARRIER PHOSPHATE CARRIER), MEMBER 3, LIKE-RELATED-RELATED"/>
    <property type="match status" value="1"/>
</dbReference>
<dbReference type="Pfam" id="PF00153">
    <property type="entry name" value="Mito_carr"/>
    <property type="match status" value="3"/>
</dbReference>
<dbReference type="InterPro" id="IPR023395">
    <property type="entry name" value="MCP_dom_sf"/>
</dbReference>
<evidence type="ECO:0000256" key="9">
    <source>
        <dbReference type="ARBA" id="ARBA00023136"/>
    </source>
</evidence>
<dbReference type="GO" id="GO:0005743">
    <property type="term" value="C:mitochondrial inner membrane"/>
    <property type="evidence" value="ECO:0007669"/>
    <property type="project" value="UniProtKB-SubCell"/>
</dbReference>
<evidence type="ECO:0000313" key="13">
    <source>
        <dbReference type="Proteomes" id="UP000249464"/>
    </source>
</evidence>
<comment type="subcellular location">
    <subcellularLocation>
        <location evidence="1">Mitochondrion inner membrane</location>
        <topology evidence="1">Multi-pass membrane protein</topology>
    </subcellularLocation>
</comment>
<keyword evidence="4 10" id="KW-0812">Transmembrane</keyword>
<evidence type="ECO:0000256" key="2">
    <source>
        <dbReference type="ARBA" id="ARBA00006375"/>
    </source>
</evidence>
<reference evidence="12 13" key="1">
    <citation type="submission" date="2016-11" db="EMBL/GenBank/DDBJ databases">
        <authorList>
            <person name="Jaros S."/>
            <person name="Januszkiewicz K."/>
            <person name="Wedrychowicz H."/>
        </authorList>
    </citation>
    <scope>NUCLEOTIDE SEQUENCE [LARGE SCALE GENOMIC DNA]</scope>
</reference>
<dbReference type="InterPro" id="IPR044677">
    <property type="entry name" value="SLC25A3/Pic2/Mir1-like"/>
</dbReference>
<dbReference type="InterPro" id="IPR018108">
    <property type="entry name" value="MCP_transmembrane"/>
</dbReference>
<evidence type="ECO:0000256" key="4">
    <source>
        <dbReference type="ARBA" id="ARBA00022692"/>
    </source>
</evidence>
<feature type="repeat" description="Solcar" evidence="10">
    <location>
        <begin position="139"/>
        <end position="223"/>
    </location>
</feature>
<keyword evidence="9 10" id="KW-0472">Membrane</keyword>
<evidence type="ECO:0000313" key="12">
    <source>
        <dbReference type="EMBL" id="SGY47586.1"/>
    </source>
</evidence>
<accession>A0A2X0P639</accession>
<gene>
    <name evidence="12" type="primary">BQ5605_C001g00545</name>
    <name evidence="12" type="ORF">BQ5605_C001G00545</name>
</gene>
<dbReference type="PANTHER" id="PTHR45671:SF15">
    <property type="entry name" value="MIR1-PHOSPHATE TRANSPORTER OF THE MITOCHONDRIAL CARRIER (MCF) FAMILY"/>
    <property type="match status" value="1"/>
</dbReference>
<keyword evidence="8" id="KW-0496">Mitochondrion</keyword>